<dbReference type="Proteomes" id="UP000324222">
    <property type="component" value="Unassembled WGS sequence"/>
</dbReference>
<gene>
    <name evidence="2" type="ORF">E2C01_096692</name>
</gene>
<feature type="region of interest" description="Disordered" evidence="1">
    <location>
        <begin position="71"/>
        <end position="104"/>
    </location>
</feature>
<organism evidence="2 3">
    <name type="scientific">Portunus trituberculatus</name>
    <name type="common">Swimming crab</name>
    <name type="synonym">Neptunus trituberculatus</name>
    <dbReference type="NCBI Taxonomy" id="210409"/>
    <lineage>
        <taxon>Eukaryota</taxon>
        <taxon>Metazoa</taxon>
        <taxon>Ecdysozoa</taxon>
        <taxon>Arthropoda</taxon>
        <taxon>Crustacea</taxon>
        <taxon>Multicrustacea</taxon>
        <taxon>Malacostraca</taxon>
        <taxon>Eumalacostraca</taxon>
        <taxon>Eucarida</taxon>
        <taxon>Decapoda</taxon>
        <taxon>Pleocyemata</taxon>
        <taxon>Brachyura</taxon>
        <taxon>Eubrachyura</taxon>
        <taxon>Portunoidea</taxon>
        <taxon>Portunidae</taxon>
        <taxon>Portuninae</taxon>
        <taxon>Portunus</taxon>
    </lineage>
</organism>
<evidence type="ECO:0000313" key="2">
    <source>
        <dbReference type="EMBL" id="MPD01174.1"/>
    </source>
</evidence>
<protein>
    <submittedName>
        <fullName evidence="2">Uncharacterized protein</fullName>
    </submittedName>
</protein>
<sequence>MEVMPLVKTAVQPGANFASTGSTSPDDHMDDSTMVIKRTRTPSPDKTNKSTKTAMDCATCSYTCLIASTPPRAAESTGSTHPAPTRKQVVLSHSLDGSTVPSRV</sequence>
<keyword evidence="3" id="KW-1185">Reference proteome</keyword>
<comment type="caution">
    <text evidence="2">The sequence shown here is derived from an EMBL/GenBank/DDBJ whole genome shotgun (WGS) entry which is preliminary data.</text>
</comment>
<accession>A0A5B7K3J8</accession>
<proteinExistence type="predicted"/>
<name>A0A5B7K3J8_PORTR</name>
<feature type="compositionally biased region" description="Polar residues" evidence="1">
    <location>
        <begin position="95"/>
        <end position="104"/>
    </location>
</feature>
<dbReference type="AlphaFoldDB" id="A0A5B7K3J8"/>
<reference evidence="2 3" key="1">
    <citation type="submission" date="2019-05" db="EMBL/GenBank/DDBJ databases">
        <title>Another draft genome of Portunus trituberculatus and its Hox gene families provides insights of decapod evolution.</title>
        <authorList>
            <person name="Jeong J.-H."/>
            <person name="Song I."/>
            <person name="Kim S."/>
            <person name="Choi T."/>
            <person name="Kim D."/>
            <person name="Ryu S."/>
            <person name="Kim W."/>
        </authorList>
    </citation>
    <scope>NUCLEOTIDE SEQUENCE [LARGE SCALE GENOMIC DNA]</scope>
    <source>
        <tissue evidence="2">Muscle</tissue>
    </source>
</reference>
<evidence type="ECO:0000256" key="1">
    <source>
        <dbReference type="SAM" id="MobiDB-lite"/>
    </source>
</evidence>
<dbReference type="EMBL" id="VSRR010126059">
    <property type="protein sequence ID" value="MPD01174.1"/>
    <property type="molecule type" value="Genomic_DNA"/>
</dbReference>
<evidence type="ECO:0000313" key="3">
    <source>
        <dbReference type="Proteomes" id="UP000324222"/>
    </source>
</evidence>